<reference evidence="1" key="1">
    <citation type="submission" date="2021-11" db="EMBL/GenBank/DDBJ databases">
        <title>Australian commercial rhizobial inoculants.</title>
        <authorList>
            <person name="Kohlmeier M.G."/>
            <person name="O'Hara G.W."/>
            <person name="Colombi E."/>
            <person name="Ramsay J.P."/>
            <person name="Terpolilli J."/>
        </authorList>
    </citation>
    <scope>NUCLEOTIDE SEQUENCE</scope>
    <source>
        <strain evidence="1">CC829</strain>
    </source>
</reference>
<dbReference type="Proteomes" id="UP001430990">
    <property type="component" value="Chromosome"/>
</dbReference>
<protein>
    <submittedName>
        <fullName evidence="1">Uncharacterized protein</fullName>
    </submittedName>
</protein>
<sequence length="124" mass="14113">MLDLNRLGWVGGPYGRRCTQDSILEFGKEVASLVRDSPCAAFTSDESFAERIKIRRKFSETLHTQRPFRAARIENREMQLDKLKVSPAVWLPCQNLQYGKLKTHTRHSNATTQSYNLSVLANGS</sequence>
<name>A0ABY3QGD7_9BRAD</name>
<accession>A0ABY3QGD7</accession>
<evidence type="ECO:0000313" key="1">
    <source>
        <dbReference type="EMBL" id="UFW85026.1"/>
    </source>
</evidence>
<evidence type="ECO:0000313" key="2">
    <source>
        <dbReference type="Proteomes" id="UP001430990"/>
    </source>
</evidence>
<proteinExistence type="predicted"/>
<keyword evidence="2" id="KW-1185">Reference proteome</keyword>
<dbReference type="EMBL" id="CP088100">
    <property type="protein sequence ID" value="UFW85026.1"/>
    <property type="molecule type" value="Genomic_DNA"/>
</dbReference>
<organism evidence="1 2">
    <name type="scientific">Bradyrhizobium barranii</name>
    <dbReference type="NCBI Taxonomy" id="2992140"/>
    <lineage>
        <taxon>Bacteria</taxon>
        <taxon>Pseudomonadati</taxon>
        <taxon>Pseudomonadota</taxon>
        <taxon>Alphaproteobacteria</taxon>
        <taxon>Hyphomicrobiales</taxon>
        <taxon>Nitrobacteraceae</taxon>
        <taxon>Bradyrhizobium</taxon>
    </lineage>
</organism>
<gene>
    <name evidence="1" type="ORF">BjapCC829_34650</name>
</gene>
<dbReference type="RefSeq" id="WP_231142941.1">
    <property type="nucleotide sequence ID" value="NZ_CP088100.1"/>
</dbReference>